<dbReference type="PROSITE" id="PS51257">
    <property type="entry name" value="PROKAR_LIPOPROTEIN"/>
    <property type="match status" value="1"/>
</dbReference>
<accession>A0A972FY27</accession>
<evidence type="ECO:0008006" key="3">
    <source>
        <dbReference type="Google" id="ProtNLM"/>
    </source>
</evidence>
<dbReference type="Proteomes" id="UP000737113">
    <property type="component" value="Unassembled WGS sequence"/>
</dbReference>
<gene>
    <name evidence="1" type="ORF">HC757_09235</name>
</gene>
<reference evidence="1" key="1">
    <citation type="submission" date="2020-04" db="EMBL/GenBank/DDBJ databases">
        <title>Description of Shewanella salipaludis sp. nov., isolated from a salt marsh.</title>
        <authorList>
            <person name="Park S."/>
            <person name="Yoon J.-H."/>
        </authorList>
    </citation>
    <scope>NUCLEOTIDE SEQUENCE</scope>
    <source>
        <strain evidence="1">SHSM-M6</strain>
    </source>
</reference>
<organism evidence="1 2">
    <name type="scientific">Shewanella salipaludis</name>
    <dbReference type="NCBI Taxonomy" id="2723052"/>
    <lineage>
        <taxon>Bacteria</taxon>
        <taxon>Pseudomonadati</taxon>
        <taxon>Pseudomonadota</taxon>
        <taxon>Gammaproteobacteria</taxon>
        <taxon>Alteromonadales</taxon>
        <taxon>Shewanellaceae</taxon>
        <taxon>Shewanella</taxon>
    </lineage>
</organism>
<evidence type="ECO:0000313" key="2">
    <source>
        <dbReference type="Proteomes" id="UP000737113"/>
    </source>
</evidence>
<dbReference type="EMBL" id="JAAXYH010000005">
    <property type="protein sequence ID" value="NMH65353.1"/>
    <property type="molecule type" value="Genomic_DNA"/>
</dbReference>
<dbReference type="AlphaFoldDB" id="A0A972FY27"/>
<evidence type="ECO:0000313" key="1">
    <source>
        <dbReference type="EMBL" id="NMH65353.1"/>
    </source>
</evidence>
<proteinExistence type="predicted"/>
<dbReference type="RefSeq" id="WP_169564059.1">
    <property type="nucleotide sequence ID" value="NZ_JAAXYH010000005.1"/>
</dbReference>
<comment type="caution">
    <text evidence="1">The sequence shown here is derived from an EMBL/GenBank/DDBJ whole genome shotgun (WGS) entry which is preliminary data.</text>
</comment>
<name>A0A972FY27_9GAMM</name>
<protein>
    <recommendedName>
        <fullName evidence="3">Lipoprotein</fullName>
    </recommendedName>
</protein>
<keyword evidence="2" id="KW-1185">Reference proteome</keyword>
<sequence length="209" mass="21702">MKPALCILLGLLATGCGLTGGSQSSAPTRQETNQEASDKAVVATATAGATKQSQPQMPTEPVKAKAAAAHAGDIVILFDVPFANENHIADNVVEECSDIGKQFSASVIKYAHSNNLKISSAATLPESGKVVQLSIDNVYSAGNAFIGHRKSATVSARYLVDGKEVAHTEKTRNSGGGFFGGFKGSCSVLAHTVNTLGSDVAKWLKQQTQ</sequence>